<evidence type="ECO:0000256" key="1">
    <source>
        <dbReference type="SAM" id="MobiDB-lite"/>
    </source>
</evidence>
<evidence type="ECO:0000259" key="3">
    <source>
        <dbReference type="Pfam" id="PF08044"/>
    </source>
</evidence>
<keyword evidence="2" id="KW-0812">Transmembrane</keyword>
<evidence type="ECO:0000313" key="6">
    <source>
        <dbReference type="Proteomes" id="UP000219072"/>
    </source>
</evidence>
<keyword evidence="2" id="KW-0472">Membrane</keyword>
<proteinExistence type="predicted"/>
<dbReference type="Proteomes" id="UP000219072">
    <property type="component" value="Unassembled WGS sequence"/>
</dbReference>
<evidence type="ECO:0000259" key="4">
    <source>
        <dbReference type="Pfam" id="PF13828"/>
    </source>
</evidence>
<keyword evidence="2" id="KW-1133">Transmembrane helix</keyword>
<accession>A0A286DYV4</accession>
<sequence length="198" mass="20698">MTTQHWQGGGPVHPVQMRASDSDRERAADVLKAGFAEGRLSKDELDDRVRRLHETTTYAQIQPLIADLPQGPVPAPATSPYAPGAPGTFGPPAVVIQRPPTFGPVPGPPPRTLHPRPMPFPPPPQTNGAAVAAMVCGIACFFTYGLTAIPAVILGHRAKATIRRTGESGDGMATGGLVMGYLALALMAVGVTLLVMLV</sequence>
<dbReference type="EMBL" id="OCNE01000012">
    <property type="protein sequence ID" value="SOD63811.1"/>
    <property type="molecule type" value="Genomic_DNA"/>
</dbReference>
<gene>
    <name evidence="5" type="ORF">SAMN06297387_112171</name>
</gene>
<evidence type="ECO:0000256" key="2">
    <source>
        <dbReference type="SAM" id="Phobius"/>
    </source>
</evidence>
<protein>
    <submittedName>
        <fullName evidence="5">Uncharacterized protein</fullName>
    </submittedName>
</protein>
<dbReference type="AlphaFoldDB" id="A0A286DYV4"/>
<dbReference type="PANTHER" id="PTHR40763">
    <property type="entry name" value="MEMBRANE PROTEIN-RELATED"/>
    <property type="match status" value="1"/>
</dbReference>
<dbReference type="RefSeq" id="WP_245880651.1">
    <property type="nucleotide sequence ID" value="NZ_OCNE01000012.1"/>
</dbReference>
<feature type="domain" description="DUF4190" evidence="4">
    <location>
        <begin position="130"/>
        <end position="189"/>
    </location>
</feature>
<dbReference type="Pfam" id="PF08044">
    <property type="entry name" value="DUF1707"/>
    <property type="match status" value="1"/>
</dbReference>
<keyword evidence="6" id="KW-1185">Reference proteome</keyword>
<feature type="region of interest" description="Disordered" evidence="1">
    <location>
        <begin position="1"/>
        <end position="24"/>
    </location>
</feature>
<organism evidence="5 6">
    <name type="scientific">Streptomyces zhaozhouensis</name>
    <dbReference type="NCBI Taxonomy" id="1300267"/>
    <lineage>
        <taxon>Bacteria</taxon>
        <taxon>Bacillati</taxon>
        <taxon>Actinomycetota</taxon>
        <taxon>Actinomycetes</taxon>
        <taxon>Kitasatosporales</taxon>
        <taxon>Streptomycetaceae</taxon>
        <taxon>Streptomyces</taxon>
    </lineage>
</organism>
<dbReference type="InterPro" id="IPR012551">
    <property type="entry name" value="DUF1707_SHOCT-like"/>
</dbReference>
<feature type="transmembrane region" description="Helical" evidence="2">
    <location>
        <begin position="175"/>
        <end position="197"/>
    </location>
</feature>
<dbReference type="Pfam" id="PF13828">
    <property type="entry name" value="DUF4190"/>
    <property type="match status" value="1"/>
</dbReference>
<evidence type="ECO:0000313" key="5">
    <source>
        <dbReference type="EMBL" id="SOD63811.1"/>
    </source>
</evidence>
<feature type="domain" description="DUF1707" evidence="3">
    <location>
        <begin position="17"/>
        <end position="69"/>
    </location>
</feature>
<feature type="transmembrane region" description="Helical" evidence="2">
    <location>
        <begin position="129"/>
        <end position="154"/>
    </location>
</feature>
<name>A0A286DYV4_9ACTN</name>
<reference evidence="5 6" key="1">
    <citation type="submission" date="2017-09" db="EMBL/GenBank/DDBJ databases">
        <authorList>
            <person name="Ehlers B."/>
            <person name="Leendertz F.H."/>
        </authorList>
    </citation>
    <scope>NUCLEOTIDE SEQUENCE [LARGE SCALE GENOMIC DNA]</scope>
    <source>
        <strain evidence="5 6">CGMCC 4.7095</strain>
    </source>
</reference>
<dbReference type="PANTHER" id="PTHR40763:SF4">
    <property type="entry name" value="DUF1707 DOMAIN-CONTAINING PROTEIN"/>
    <property type="match status" value="1"/>
</dbReference>
<dbReference type="InterPro" id="IPR025241">
    <property type="entry name" value="DUF4190"/>
</dbReference>